<dbReference type="Gramene" id="mRNA:MD10G0152600">
    <property type="protein sequence ID" value="mRNA:MD10G0152600"/>
    <property type="gene ID" value="MD10G0152600"/>
</dbReference>
<dbReference type="PROSITE" id="PS50005">
    <property type="entry name" value="TPR"/>
    <property type="match status" value="1"/>
</dbReference>
<gene>
    <name evidence="3" type="ORF">DVH24_028752</name>
</gene>
<organism evidence="3 4">
    <name type="scientific">Malus domestica</name>
    <name type="common">Apple</name>
    <name type="synonym">Pyrus malus</name>
    <dbReference type="NCBI Taxonomy" id="3750"/>
    <lineage>
        <taxon>Eukaryota</taxon>
        <taxon>Viridiplantae</taxon>
        <taxon>Streptophyta</taxon>
        <taxon>Embryophyta</taxon>
        <taxon>Tracheophyta</taxon>
        <taxon>Spermatophyta</taxon>
        <taxon>Magnoliopsida</taxon>
        <taxon>eudicotyledons</taxon>
        <taxon>Gunneridae</taxon>
        <taxon>Pentapetalae</taxon>
        <taxon>rosids</taxon>
        <taxon>fabids</taxon>
        <taxon>Rosales</taxon>
        <taxon>Rosaceae</taxon>
        <taxon>Amygdaloideae</taxon>
        <taxon>Maleae</taxon>
        <taxon>Malus</taxon>
    </lineage>
</organism>
<accession>A0A498IZW3</accession>
<sequence>MRRSSSETRRRGKPSWEFGKVMKCFRSGEQLRAADEMVPWENESLATKDDKLSESSSRAGEATKKPHTGNIEEAESSLRESGCLNYEEARALLGRYEYQKGNIEAALHVFEGIDIGALTPKIKITLARGGERRKRRSQSFSTPPLSINAVTLLLEAIYLKAKSLEALGRFKEAAQSCKVVLDIVESSLPDGLPQNFGADCKLQEIISKSVELLPELWKLSDCPHEAILSYRQALLHHWNLEVETTAKIQKDFAVLLLYSGCEGSPPNLRFQMDSSFVPKNSLEEAILLLMILLRKASLRRIQWDPSILDHLSFALSVAGDTMALANQVEELLPGFMDRKEIFYKLALCYYGAGEDSAALDLLRKLLSKSEDPMCFPALLLASKICGENPSPSHAEEGVGFARRALESLDGKCDHLKCTATCLLGISLSVHSKSAVADFERVTRQDEALQALETAGRMTMSDPIALYHLSLEYAEQRKLDAALDCAKKMLKLEGGCNIRGWLLLSRILSAQKRFVDAETIIEAALDQTGKWEQGELLRTKAKLQIAQGQFKNAIATYTQLLAFVQVQNKSFGYGKKPPESTGNLPGRLDLEIWNDLAYFYINLSQWRDAEACLSKSKGRRAFSANRCHATGLLYEKKCLYKESLRAYSEALDIDPSHVPSLISMAAVLRRLGDSSHHSHTVVRSLLMHALSIDRTNHSAWYNLGLLYKSQGTPSSSLEAAECFKAALSLEESAPVEPFR</sequence>
<dbReference type="SMART" id="SM00028">
    <property type="entry name" value="TPR"/>
    <property type="match status" value="8"/>
</dbReference>
<dbReference type="OrthoDB" id="29013at2759"/>
<dbReference type="AlphaFoldDB" id="A0A498IZW3"/>
<protein>
    <submittedName>
        <fullName evidence="3">Uncharacterized protein</fullName>
    </submittedName>
</protein>
<evidence type="ECO:0000256" key="1">
    <source>
        <dbReference type="PROSITE-ProRule" id="PRU00339"/>
    </source>
</evidence>
<evidence type="ECO:0000313" key="4">
    <source>
        <dbReference type="Proteomes" id="UP000290289"/>
    </source>
</evidence>
<dbReference type="SMR" id="A0A498IZW3"/>
<dbReference type="InterPro" id="IPR011990">
    <property type="entry name" value="TPR-like_helical_dom_sf"/>
</dbReference>
<dbReference type="EMBL" id="RDQH01000336">
    <property type="protein sequence ID" value="RXH87252.1"/>
    <property type="molecule type" value="Genomic_DNA"/>
</dbReference>
<proteinExistence type="predicted"/>
<dbReference type="PANTHER" id="PTHR44102">
    <property type="entry name" value="PROTEIN NPG1"/>
    <property type="match status" value="1"/>
</dbReference>
<dbReference type="Proteomes" id="UP000290289">
    <property type="component" value="Chromosome 10"/>
</dbReference>
<evidence type="ECO:0000313" key="3">
    <source>
        <dbReference type="EMBL" id="RXH87252.1"/>
    </source>
</evidence>
<feature type="region of interest" description="Disordered" evidence="2">
    <location>
        <begin position="36"/>
        <end position="76"/>
    </location>
</feature>
<dbReference type="Gene3D" id="1.25.40.10">
    <property type="entry name" value="Tetratricopeptide repeat domain"/>
    <property type="match status" value="4"/>
</dbReference>
<feature type="repeat" description="TPR" evidence="1">
    <location>
        <begin position="623"/>
        <end position="656"/>
    </location>
</feature>
<reference evidence="3 4" key="1">
    <citation type="submission" date="2018-10" db="EMBL/GenBank/DDBJ databases">
        <title>A high-quality apple genome assembly.</title>
        <authorList>
            <person name="Hu J."/>
        </authorList>
    </citation>
    <scope>NUCLEOTIDE SEQUENCE [LARGE SCALE GENOMIC DNA]</scope>
    <source>
        <strain evidence="4">cv. HFTH1</strain>
        <tissue evidence="3">Young leaf</tissue>
    </source>
</reference>
<comment type="caution">
    <text evidence="3">The sequence shown here is derived from an EMBL/GenBank/DDBJ whole genome shotgun (WGS) entry which is preliminary data.</text>
</comment>
<keyword evidence="4" id="KW-1185">Reference proteome</keyword>
<dbReference type="PANTHER" id="PTHR44102:SF12">
    <property type="entry name" value="PROTEIN NPGR2"/>
    <property type="match status" value="1"/>
</dbReference>
<dbReference type="STRING" id="3750.A0A498IZW3"/>
<dbReference type="SUPFAM" id="SSF48452">
    <property type="entry name" value="TPR-like"/>
    <property type="match status" value="2"/>
</dbReference>
<keyword evidence="1" id="KW-0802">TPR repeat</keyword>
<name>A0A498IZW3_MALDO</name>
<evidence type="ECO:0000256" key="2">
    <source>
        <dbReference type="SAM" id="MobiDB-lite"/>
    </source>
</evidence>
<dbReference type="InterPro" id="IPR019734">
    <property type="entry name" value="TPR_rpt"/>
</dbReference>
<dbReference type="InterPro" id="IPR043376">
    <property type="entry name" value="NPG1-like"/>
</dbReference>